<evidence type="ECO:0000256" key="6">
    <source>
        <dbReference type="ARBA" id="ARBA00022801"/>
    </source>
</evidence>
<dbReference type="CDD" id="cd17059">
    <property type="entry name" value="Ubl_OTU1"/>
    <property type="match status" value="1"/>
</dbReference>
<evidence type="ECO:0000256" key="8">
    <source>
        <dbReference type="ARBA" id="ARBA00022833"/>
    </source>
</evidence>
<comment type="caution">
    <text evidence="11">The sequence shown here is derived from an EMBL/GenBank/DDBJ whole genome shotgun (WGS) entry which is preliminary data.</text>
</comment>
<dbReference type="PROSITE" id="PS50802">
    <property type="entry name" value="OTU"/>
    <property type="match status" value="1"/>
</dbReference>
<dbReference type="Pfam" id="PF24560">
    <property type="entry name" value="zf-C2H2_OTU1_C"/>
    <property type="match status" value="1"/>
</dbReference>
<comment type="subcellular location">
    <subcellularLocation>
        <location evidence="9">Cytoplasm</location>
    </subcellularLocation>
</comment>
<keyword evidence="9" id="KW-0963">Cytoplasm</keyword>
<accession>A0A2B4SJI8</accession>
<dbReference type="SUPFAM" id="SSF54236">
    <property type="entry name" value="Ubiquitin-like"/>
    <property type="match status" value="1"/>
</dbReference>
<dbReference type="GO" id="GO:0005634">
    <property type="term" value="C:nucleus"/>
    <property type="evidence" value="ECO:0007669"/>
    <property type="project" value="TreeGrafter"/>
</dbReference>
<evidence type="ECO:0000256" key="1">
    <source>
        <dbReference type="ARBA" id="ARBA00000707"/>
    </source>
</evidence>
<dbReference type="Pfam" id="PF21403">
    <property type="entry name" value="OTU1_UBXL"/>
    <property type="match status" value="1"/>
</dbReference>
<dbReference type="EC" id="3.4.19.12" evidence="9"/>
<dbReference type="GO" id="GO:0005829">
    <property type="term" value="C:cytosol"/>
    <property type="evidence" value="ECO:0007669"/>
    <property type="project" value="TreeGrafter"/>
</dbReference>
<proteinExistence type="predicted"/>
<evidence type="ECO:0000256" key="3">
    <source>
        <dbReference type="ARBA" id="ARBA00022723"/>
    </source>
</evidence>
<dbReference type="FunFam" id="3.10.20.90:FF:000096">
    <property type="entry name" value="Ubiquitin thioesterase OTU1"/>
    <property type="match status" value="1"/>
</dbReference>
<name>A0A2B4SJI8_STYPI</name>
<evidence type="ECO:0000256" key="4">
    <source>
        <dbReference type="ARBA" id="ARBA00022771"/>
    </source>
</evidence>
<dbReference type="SUPFAM" id="SSF54001">
    <property type="entry name" value="Cysteine proteinases"/>
    <property type="match status" value="1"/>
</dbReference>
<keyword evidence="2" id="KW-0645">Protease</keyword>
<dbReference type="Gene3D" id="3.10.20.90">
    <property type="entry name" value="Phosphatidylinositol 3-kinase Catalytic Subunit, Chain A, domain 1"/>
    <property type="match status" value="1"/>
</dbReference>
<keyword evidence="8" id="KW-0862">Zinc</keyword>
<dbReference type="AlphaFoldDB" id="A0A2B4SJI8"/>
<evidence type="ECO:0000256" key="5">
    <source>
        <dbReference type="ARBA" id="ARBA00022786"/>
    </source>
</evidence>
<evidence type="ECO:0000313" key="11">
    <source>
        <dbReference type="EMBL" id="PFX30844.1"/>
    </source>
</evidence>
<dbReference type="GO" id="GO:0004843">
    <property type="term" value="F:cysteine-type deubiquitinase activity"/>
    <property type="evidence" value="ECO:0007669"/>
    <property type="project" value="UniProtKB-UniRule"/>
</dbReference>
<dbReference type="STRING" id="50429.A0A2B4SJI8"/>
<dbReference type="InterPro" id="IPR057766">
    <property type="entry name" value="Znf-C2H2_OTU1-like_C"/>
</dbReference>
<keyword evidence="5 9" id="KW-0833">Ubl conjugation pathway</keyword>
<dbReference type="OrthoDB" id="65596at2759"/>
<dbReference type="InterPro" id="IPR029071">
    <property type="entry name" value="Ubiquitin-like_domsf"/>
</dbReference>
<dbReference type="InterPro" id="IPR048857">
    <property type="entry name" value="OTU1_Ubl"/>
</dbReference>
<dbReference type="Gene3D" id="3.90.70.80">
    <property type="match status" value="1"/>
</dbReference>
<keyword evidence="6 9" id="KW-0378">Hydrolase</keyword>
<dbReference type="GO" id="GO:0030968">
    <property type="term" value="P:endoplasmic reticulum unfolded protein response"/>
    <property type="evidence" value="ECO:0007669"/>
    <property type="project" value="TreeGrafter"/>
</dbReference>
<evidence type="ECO:0000256" key="9">
    <source>
        <dbReference type="RuleBase" id="RU367104"/>
    </source>
</evidence>
<evidence type="ECO:0000313" key="12">
    <source>
        <dbReference type="Proteomes" id="UP000225706"/>
    </source>
</evidence>
<dbReference type="Proteomes" id="UP000225706">
    <property type="component" value="Unassembled WGS sequence"/>
</dbReference>
<dbReference type="EMBL" id="LSMT01000044">
    <property type="protein sequence ID" value="PFX30844.1"/>
    <property type="molecule type" value="Genomic_DNA"/>
</dbReference>
<dbReference type="CDD" id="cd22745">
    <property type="entry name" value="OTU_OTU1"/>
    <property type="match status" value="1"/>
</dbReference>
<keyword evidence="7 9" id="KW-0788">Thiol protease</keyword>
<dbReference type="PANTHER" id="PTHR13312:SF0">
    <property type="entry name" value="UBIQUITIN THIOESTERASE OTU1"/>
    <property type="match status" value="1"/>
</dbReference>
<comment type="catalytic activity">
    <reaction evidence="1 9">
        <text>Thiol-dependent hydrolysis of ester, thioester, amide, peptide and isopeptide bonds formed by the C-terminal Gly of ubiquitin (a 76-residue protein attached to proteins as an intracellular targeting signal).</text>
        <dbReference type="EC" id="3.4.19.12"/>
    </reaction>
</comment>
<dbReference type="GO" id="GO:0008270">
    <property type="term" value="F:zinc ion binding"/>
    <property type="evidence" value="ECO:0007669"/>
    <property type="project" value="UniProtKB-KW"/>
</dbReference>
<evidence type="ECO:0000259" key="10">
    <source>
        <dbReference type="PROSITE" id="PS50802"/>
    </source>
</evidence>
<protein>
    <recommendedName>
        <fullName evidence="9">Ubiquitin thioesterase OTU</fullName>
        <ecNumber evidence="9">3.4.19.12</ecNumber>
    </recommendedName>
</protein>
<reference evidence="12" key="1">
    <citation type="journal article" date="2017" name="bioRxiv">
        <title>Comparative analysis of the genomes of Stylophora pistillata and Acropora digitifera provides evidence for extensive differences between species of corals.</title>
        <authorList>
            <person name="Voolstra C.R."/>
            <person name="Li Y."/>
            <person name="Liew Y.J."/>
            <person name="Baumgarten S."/>
            <person name="Zoccola D."/>
            <person name="Flot J.-F."/>
            <person name="Tambutte S."/>
            <person name="Allemand D."/>
            <person name="Aranda M."/>
        </authorList>
    </citation>
    <scope>NUCLEOTIDE SEQUENCE [LARGE SCALE GENOMIC DNA]</scope>
</reference>
<dbReference type="InterPro" id="IPR038765">
    <property type="entry name" value="Papain-like_cys_pep_sf"/>
</dbReference>
<dbReference type="InterPro" id="IPR003323">
    <property type="entry name" value="OTU_dom"/>
</dbReference>
<sequence length="301" mass="33020">MASMVLRCQYKGGRRNNLEGLSTSSTVADLQEKIWLLTDVPPHAQRILSGFPPKQLICGDKSDSLSSLDIRSGDTLIIEEDKKAPRVLIDSYKRSLGSAALGKLTRKVVPADNSCLFTSVSYVMLGDTSFSSELRKLIAQCVSNDPQTFNTAFLGQDNSDYCNWILNKDNWGGAIELSILSKHYQTEIAVVDTETGRVDRYGEGIGYRKCVYLIYDGIHYDPLGVQSSDSTAEPLQTVFPVGDDMRLAEALEIAAGAQQKRQFTNLSQFSIRCLVCGTPLTGHQAAQQHAITTGHTNFGEV</sequence>
<dbReference type="PANTHER" id="PTHR13312">
    <property type="entry name" value="HIV-INDUCED PROTEIN-7-LIKE PROTEASE"/>
    <property type="match status" value="1"/>
</dbReference>
<keyword evidence="3" id="KW-0479">Metal-binding</keyword>
<feature type="domain" description="OTU" evidence="10">
    <location>
        <begin position="104"/>
        <end position="226"/>
    </location>
</feature>
<evidence type="ECO:0000256" key="7">
    <source>
        <dbReference type="ARBA" id="ARBA00022807"/>
    </source>
</evidence>
<dbReference type="Pfam" id="PF02338">
    <property type="entry name" value="OTU"/>
    <property type="match status" value="1"/>
</dbReference>
<dbReference type="GO" id="GO:0036503">
    <property type="term" value="P:ERAD pathway"/>
    <property type="evidence" value="ECO:0007669"/>
    <property type="project" value="TreeGrafter"/>
</dbReference>
<keyword evidence="12" id="KW-1185">Reference proteome</keyword>
<keyword evidence="4" id="KW-0863">Zinc-finger</keyword>
<evidence type="ECO:0000256" key="2">
    <source>
        <dbReference type="ARBA" id="ARBA00022670"/>
    </source>
</evidence>
<organism evidence="11 12">
    <name type="scientific">Stylophora pistillata</name>
    <name type="common">Smooth cauliflower coral</name>
    <dbReference type="NCBI Taxonomy" id="50429"/>
    <lineage>
        <taxon>Eukaryota</taxon>
        <taxon>Metazoa</taxon>
        <taxon>Cnidaria</taxon>
        <taxon>Anthozoa</taxon>
        <taxon>Hexacorallia</taxon>
        <taxon>Scleractinia</taxon>
        <taxon>Astrocoeniina</taxon>
        <taxon>Pocilloporidae</taxon>
        <taxon>Stylophora</taxon>
    </lineage>
</organism>
<gene>
    <name evidence="11" type="primary">YOD1</name>
    <name evidence="11" type="ORF">AWC38_SpisGene4340</name>
</gene>
<dbReference type="GO" id="GO:0016579">
    <property type="term" value="P:protein deubiquitination"/>
    <property type="evidence" value="ECO:0007669"/>
    <property type="project" value="TreeGrafter"/>
</dbReference>
<comment type="function">
    <text evidence="9">Hydrolase that can remove conjugated ubiquitin from proteins and may therefore play an important regulatory role at the level of protein turnover by preventing degradation.</text>
</comment>